<dbReference type="Gene3D" id="1.20.1280.50">
    <property type="match status" value="1"/>
</dbReference>
<dbReference type="Proteomes" id="UP000182658">
    <property type="component" value="Unassembled WGS sequence"/>
</dbReference>
<dbReference type="SUPFAM" id="SSF81383">
    <property type="entry name" value="F-box domain"/>
    <property type="match status" value="1"/>
</dbReference>
<feature type="region of interest" description="Disordered" evidence="1">
    <location>
        <begin position="470"/>
        <end position="490"/>
    </location>
</feature>
<dbReference type="PROSITE" id="PS50181">
    <property type="entry name" value="FBOX"/>
    <property type="match status" value="1"/>
</dbReference>
<evidence type="ECO:0000256" key="1">
    <source>
        <dbReference type="SAM" id="MobiDB-lite"/>
    </source>
</evidence>
<reference evidence="3 4" key="1">
    <citation type="submission" date="2016-10" db="EMBL/GenBank/DDBJ databases">
        <title>Draft genome sequence of Coniochaeta ligniaria NRRL30616, a lignocellulolytic fungus for bioabatement of inhibitors in plant biomass hydrolysates.</title>
        <authorList>
            <consortium name="DOE Joint Genome Institute"/>
            <person name="Jimenez D.J."/>
            <person name="Hector R.E."/>
            <person name="Riley R."/>
            <person name="Sun H."/>
            <person name="Grigoriev I.V."/>
            <person name="Van Elsas J.D."/>
            <person name="Nichols N.N."/>
        </authorList>
    </citation>
    <scope>NUCLEOTIDE SEQUENCE [LARGE SCALE GENOMIC DNA]</scope>
    <source>
        <strain evidence="3 4">NRRL 30616</strain>
    </source>
</reference>
<dbReference type="EMBL" id="KV875095">
    <property type="protein sequence ID" value="OIW32223.1"/>
    <property type="molecule type" value="Genomic_DNA"/>
</dbReference>
<dbReference type="AlphaFoldDB" id="A0A1J7IWZ8"/>
<keyword evidence="4" id="KW-1185">Reference proteome</keyword>
<dbReference type="Pfam" id="PF12937">
    <property type="entry name" value="F-box-like"/>
    <property type="match status" value="1"/>
</dbReference>
<name>A0A1J7IWZ8_9PEZI</name>
<dbReference type="InterPro" id="IPR036047">
    <property type="entry name" value="F-box-like_dom_sf"/>
</dbReference>
<dbReference type="InParanoid" id="A0A1J7IWZ8"/>
<protein>
    <recommendedName>
        <fullName evidence="2">F-box domain-containing protein</fullName>
    </recommendedName>
</protein>
<proteinExistence type="predicted"/>
<organism evidence="3 4">
    <name type="scientific">Coniochaeta ligniaria NRRL 30616</name>
    <dbReference type="NCBI Taxonomy" id="1408157"/>
    <lineage>
        <taxon>Eukaryota</taxon>
        <taxon>Fungi</taxon>
        <taxon>Dikarya</taxon>
        <taxon>Ascomycota</taxon>
        <taxon>Pezizomycotina</taxon>
        <taxon>Sordariomycetes</taxon>
        <taxon>Sordariomycetidae</taxon>
        <taxon>Coniochaetales</taxon>
        <taxon>Coniochaetaceae</taxon>
        <taxon>Coniochaeta</taxon>
    </lineage>
</organism>
<dbReference type="InterPro" id="IPR001810">
    <property type="entry name" value="F-box_dom"/>
</dbReference>
<feature type="compositionally biased region" description="Acidic residues" evidence="1">
    <location>
        <begin position="476"/>
        <end position="490"/>
    </location>
</feature>
<evidence type="ECO:0000259" key="2">
    <source>
        <dbReference type="PROSITE" id="PS50181"/>
    </source>
</evidence>
<evidence type="ECO:0000313" key="3">
    <source>
        <dbReference type="EMBL" id="OIW32223.1"/>
    </source>
</evidence>
<sequence length="507" mass="58478">MVHLTQLPPEILHNILSHVEPEDTVYVRQTCRHLLAFIDGNRALFRELYYRKLDDPPSADLDWEKEIKDYVRLRAIFTSRGFDKKSELAFVYDTTTRLLSNSARSLERPTRSVTSAPSLNAGLLGDFFSDETNRSAFLSRSFIFERARGETKNFSDPPKPEHQMSAHLHCLYGMPLLKHGRTRSSRMYPFACSKVYDLREYTEDTHWGPFMNDGSLRVDWEKVEAILLVLRSNIKNKSLDSFSIFAHFWDKPFAGPWEGSYIPWPPASEREQSELERRDPYDVSGTWLRVVCFLDYNDFFSYNFPIADELPDNVPRPALDTFEATRLILMKIHVTDITDPEEGDGDGPVVHFKGFSRSLDSSWDDNADSDLRGTARMTPEGQVRWTTYSIFSGQERWKSEGIQIGGRRSARGVVGNWFEKDHDPHGPCGPTAFWKISDREPQSDDHQVELNDFLPIVDGYEQEFEVGHEHAHEAWNSDDEGPVEDEDEDEDVEVYLPVDVEYIEIDG</sequence>
<dbReference type="CDD" id="cd09917">
    <property type="entry name" value="F-box_SF"/>
    <property type="match status" value="1"/>
</dbReference>
<evidence type="ECO:0000313" key="4">
    <source>
        <dbReference type="Proteomes" id="UP000182658"/>
    </source>
</evidence>
<gene>
    <name evidence="3" type="ORF">CONLIGDRAFT_678633</name>
</gene>
<dbReference type="STRING" id="1408157.A0A1J7IWZ8"/>
<dbReference type="SMART" id="SM00256">
    <property type="entry name" value="FBOX"/>
    <property type="match status" value="1"/>
</dbReference>
<feature type="domain" description="F-box" evidence="2">
    <location>
        <begin position="1"/>
        <end position="48"/>
    </location>
</feature>
<accession>A0A1J7IWZ8</accession>
<dbReference type="OrthoDB" id="3226064at2759"/>